<keyword evidence="4" id="KW-1185">Reference proteome</keyword>
<dbReference type="InParanoid" id="A0A3Q7FP26"/>
<evidence type="ECO:0000313" key="3">
    <source>
        <dbReference type="EnsemblPlants" id="Solyc03g095270.1.1.1"/>
    </source>
</evidence>
<feature type="domain" description="C2H2-type" evidence="2">
    <location>
        <begin position="16"/>
        <end position="43"/>
    </location>
</feature>
<dbReference type="Gramene" id="Solyc03g095270.1.1">
    <property type="protein sequence ID" value="Solyc03g095270.1.1.1"/>
    <property type="gene ID" value="Solyc03g095270.1"/>
</dbReference>
<dbReference type="GO" id="GO:0008270">
    <property type="term" value="F:zinc ion binding"/>
    <property type="evidence" value="ECO:0007669"/>
    <property type="project" value="UniProtKB-KW"/>
</dbReference>
<reference evidence="3" key="1">
    <citation type="journal article" date="2012" name="Nature">
        <title>The tomato genome sequence provides insights into fleshy fruit evolution.</title>
        <authorList>
            <consortium name="Tomato Genome Consortium"/>
        </authorList>
    </citation>
    <scope>NUCLEOTIDE SEQUENCE [LARGE SCALE GENOMIC DNA]</scope>
    <source>
        <strain evidence="3">cv. Heinz 1706</strain>
    </source>
</reference>
<dbReference type="EnsemblPlants" id="Solyc03g095270.1.1">
    <property type="protein sequence ID" value="Solyc03g095270.1.1.1"/>
    <property type="gene ID" value="Solyc03g095270.1"/>
</dbReference>
<reference evidence="3" key="2">
    <citation type="submission" date="2019-01" db="UniProtKB">
        <authorList>
            <consortium name="EnsemblPlants"/>
        </authorList>
    </citation>
    <scope>IDENTIFICATION</scope>
    <source>
        <strain evidence="3">cv. Heinz 1706</strain>
    </source>
</reference>
<dbReference type="PROSITE" id="PS50157">
    <property type="entry name" value="ZINC_FINGER_C2H2_2"/>
    <property type="match status" value="1"/>
</dbReference>
<dbReference type="PaxDb" id="4081-Solyc03g095270.1.1"/>
<name>A0A3Q7FP26_SOLLC</name>
<protein>
    <recommendedName>
        <fullName evidence="2">C2H2-type domain-containing protein</fullName>
    </recommendedName>
</protein>
<dbReference type="InterPro" id="IPR036236">
    <property type="entry name" value="Znf_C2H2_sf"/>
</dbReference>
<keyword evidence="1" id="KW-0862">Zinc</keyword>
<keyword evidence="1" id="KW-0479">Metal-binding</keyword>
<organism evidence="3">
    <name type="scientific">Solanum lycopersicum</name>
    <name type="common">Tomato</name>
    <name type="synonym">Lycopersicon esculentum</name>
    <dbReference type="NCBI Taxonomy" id="4081"/>
    <lineage>
        <taxon>Eukaryota</taxon>
        <taxon>Viridiplantae</taxon>
        <taxon>Streptophyta</taxon>
        <taxon>Embryophyta</taxon>
        <taxon>Tracheophyta</taxon>
        <taxon>Spermatophyta</taxon>
        <taxon>Magnoliopsida</taxon>
        <taxon>eudicotyledons</taxon>
        <taxon>Gunneridae</taxon>
        <taxon>Pentapetalae</taxon>
        <taxon>asterids</taxon>
        <taxon>lamiids</taxon>
        <taxon>Solanales</taxon>
        <taxon>Solanaceae</taxon>
        <taxon>Solanoideae</taxon>
        <taxon>Solaneae</taxon>
        <taxon>Solanum</taxon>
        <taxon>Solanum subgen. Lycopersicon</taxon>
    </lineage>
</organism>
<evidence type="ECO:0000259" key="2">
    <source>
        <dbReference type="PROSITE" id="PS50157"/>
    </source>
</evidence>
<proteinExistence type="predicted"/>
<dbReference type="Proteomes" id="UP000004994">
    <property type="component" value="Chromosome 3"/>
</dbReference>
<sequence>MIYPSLLTRPAGSWCYRCRFCNEVFTTSQGLAGHQTKHRFEESWIKGAHHHKFFCPSADLPLHCRYLGYLMPNPVVIHNQEHLRHQHLRNPVVQSPQISLSDRRSIFDPLQQSVVSEIPPQPQGHPQHGYLQMLQKHIMNQVNQQRAHQLPHGNKEQIPHVNAHEPITPTLNQNNIYAQHLSQWDQFKIQVMNGALAAKPLELTHSSIGSTSEVTTGWMCEKKNEDHEVEELDLELRL</sequence>
<evidence type="ECO:0000313" key="4">
    <source>
        <dbReference type="Proteomes" id="UP000004994"/>
    </source>
</evidence>
<dbReference type="SUPFAM" id="SSF57667">
    <property type="entry name" value="beta-beta-alpha zinc fingers"/>
    <property type="match status" value="1"/>
</dbReference>
<evidence type="ECO:0000256" key="1">
    <source>
        <dbReference type="PROSITE-ProRule" id="PRU00042"/>
    </source>
</evidence>
<dbReference type="PROSITE" id="PS00028">
    <property type="entry name" value="ZINC_FINGER_C2H2_1"/>
    <property type="match status" value="1"/>
</dbReference>
<dbReference type="AlphaFoldDB" id="A0A3Q7FP26"/>
<dbReference type="InterPro" id="IPR013087">
    <property type="entry name" value="Znf_C2H2_type"/>
</dbReference>
<accession>A0A3Q7FP26</accession>
<keyword evidence="1" id="KW-0863">Zinc-finger</keyword>
<dbReference type="SMART" id="SM00355">
    <property type="entry name" value="ZnF_C2H2"/>
    <property type="match status" value="1"/>
</dbReference>